<dbReference type="EMBL" id="RYZS01000002">
    <property type="protein sequence ID" value="RVU92636.1"/>
    <property type="molecule type" value="Genomic_DNA"/>
</dbReference>
<keyword evidence="4" id="KW-0067">ATP-binding</keyword>
<keyword evidence="2" id="KW-0813">Transport</keyword>
<organism evidence="7 8">
    <name type="scientific">Enterococcus avium</name>
    <name type="common">Streptococcus avium</name>
    <dbReference type="NCBI Taxonomy" id="33945"/>
    <lineage>
        <taxon>Bacteria</taxon>
        <taxon>Bacillati</taxon>
        <taxon>Bacillota</taxon>
        <taxon>Bacilli</taxon>
        <taxon>Lactobacillales</taxon>
        <taxon>Enterococcaceae</taxon>
        <taxon>Enterococcus</taxon>
    </lineage>
</organism>
<dbReference type="GO" id="GO:0042626">
    <property type="term" value="F:ATPase-coupled transmembrane transporter activity"/>
    <property type="evidence" value="ECO:0007669"/>
    <property type="project" value="TreeGrafter"/>
</dbReference>
<proteinExistence type="inferred from homology"/>
<gene>
    <name evidence="7" type="ORF">EK398_19285</name>
</gene>
<evidence type="ECO:0000256" key="4">
    <source>
        <dbReference type="ARBA" id="ARBA00022840"/>
    </source>
</evidence>
<comment type="similarity">
    <text evidence="1">Belongs to the ABC transporter superfamily.</text>
</comment>
<name>A0A2N8PU16_ENTAV</name>
<dbReference type="InterPro" id="IPR050095">
    <property type="entry name" value="ECF_ABC_transporter_ATP-bd"/>
</dbReference>
<dbReference type="Pfam" id="PF13166">
    <property type="entry name" value="AAA_13"/>
    <property type="match status" value="1"/>
</dbReference>
<keyword evidence="3" id="KW-0547">Nucleotide-binding</keyword>
<feature type="domain" description="Protein CR006 P-loop" evidence="6">
    <location>
        <begin position="595"/>
        <end position="704"/>
    </location>
</feature>
<dbReference type="InterPro" id="IPR027417">
    <property type="entry name" value="P-loop_NTPase"/>
</dbReference>
<dbReference type="AlphaFoldDB" id="A0A2N8PU16"/>
<dbReference type="PANTHER" id="PTHR43553">
    <property type="entry name" value="HEAVY METAL TRANSPORTER"/>
    <property type="match status" value="1"/>
</dbReference>
<comment type="caution">
    <text evidence="7">The sequence shown here is derived from an EMBL/GenBank/DDBJ whole genome shotgun (WGS) entry which is preliminary data.</text>
</comment>
<evidence type="ECO:0000256" key="3">
    <source>
        <dbReference type="ARBA" id="ARBA00022741"/>
    </source>
</evidence>
<evidence type="ECO:0000256" key="2">
    <source>
        <dbReference type="ARBA" id="ARBA00022448"/>
    </source>
</evidence>
<evidence type="ECO:0000256" key="5">
    <source>
        <dbReference type="SAM" id="Coils"/>
    </source>
</evidence>
<protein>
    <submittedName>
        <fullName evidence="7">Recombination protein RecF</fullName>
    </submittedName>
</protein>
<evidence type="ECO:0000313" key="8">
    <source>
        <dbReference type="Proteomes" id="UP000288388"/>
    </source>
</evidence>
<evidence type="ECO:0000259" key="6">
    <source>
        <dbReference type="Pfam" id="PF13166"/>
    </source>
</evidence>
<dbReference type="RefSeq" id="WP_102873225.1">
    <property type="nucleotide sequence ID" value="NZ_JBPFMR010000140.1"/>
</dbReference>
<reference evidence="7 8" key="1">
    <citation type="submission" date="2018-12" db="EMBL/GenBank/DDBJ databases">
        <title>A novel vanA-carrying plasmid in a clinical isolate of Enterococcus avium.</title>
        <authorList>
            <person name="Bernasconi O.J."/>
            <person name="Luzzaro F."/>
            <person name="Endimiani A."/>
        </authorList>
    </citation>
    <scope>NUCLEOTIDE SEQUENCE [LARGE SCALE GENOMIC DNA]</scope>
    <source>
        <strain evidence="7 8">LC0559/18</strain>
    </source>
</reference>
<feature type="coiled-coil region" evidence="5">
    <location>
        <begin position="249"/>
        <end position="333"/>
    </location>
</feature>
<keyword evidence="5" id="KW-0175">Coiled coil</keyword>
<dbReference type="Gene3D" id="3.40.50.300">
    <property type="entry name" value="P-loop containing nucleotide triphosphate hydrolases"/>
    <property type="match status" value="1"/>
</dbReference>
<evidence type="ECO:0000313" key="7">
    <source>
        <dbReference type="EMBL" id="RVU92636.1"/>
    </source>
</evidence>
<dbReference type="InterPro" id="IPR026866">
    <property type="entry name" value="CR006_AAA"/>
</dbReference>
<dbReference type="SUPFAM" id="SSF52540">
    <property type="entry name" value="P-loop containing nucleoside triphosphate hydrolases"/>
    <property type="match status" value="1"/>
</dbReference>
<sequence length="845" mass="98489">MINSNICDWVKRQPYWEQRIGNAILKGTELSERDLDEIYLLFKSENGLIEQRLERNHLELLGTVNQTNSKQQVKLKSISSITGVNALSPNETLKIGNQLTLIYGENGSGKSGYTRLFNNAFISRGDKSILPNVFVRNKTEIGATFSFEDKEGICTDLFFPNDLGHDNFKKVSVFDTVSAMNDLTKETELSFAPIEFSFFDSYIHYFTEIKDRLRAEIESKSIDNNFIEYFNKETEIKRIIEKLGHQTDIKQLSELAKVTEEDEEEYKSKQKRKVFLLGLNINEKMQECLKFEKNLNLLKQRISELNNKFSNTRIEKTKELINKRNRLKDLSAEEGIEQLKGEHIYNLGTTEWKEFILSAKTYYESVNEEIDHCIFCGQDIKNTEVIDKYWRYLKSVAEQNLKKAELDIKRVAQDFAKQNFQLLVQESKFDDWLKKNDPELRKVLIDAEVEFDQINKHLIDNLVSLEWKSLVNEYRVSTDCFDVAFEALKKDIEVLNAEKVEKELVEIDNYLDWYQDKLQFEKLFPKIEKFLKDVKWVFAANLINMSTGRITMFQNKLFKQFVTNEYIERFSEECQKLNADFSATVKQRGRKGTTLKKLTVKGRKPVEILSEGEQRSISLANFLAETALNDDNDCIILDDPVCSLDYKRRELIAKRLVEESKKKQVVILTHDITFLLLVQDLCQKQEIDYCTTTIRKIQQNSGILQNSLPWLSMPVKKRLGSLQNKLQGIEKLYKEIVPSNVDKVEDYERQVKLWCEELRETWERTVEEILFNNSLQRFSPAIQTQRLKKAPFTTELYEELEAGMASCSNWVHDRAGGLGEGAPTPKDLSAYLENCKGFVNRNRVK</sequence>
<dbReference type="GO" id="GO:0043190">
    <property type="term" value="C:ATP-binding cassette (ABC) transporter complex"/>
    <property type="evidence" value="ECO:0007669"/>
    <property type="project" value="TreeGrafter"/>
</dbReference>
<accession>A0A2N8PU16</accession>
<dbReference type="Proteomes" id="UP000288388">
    <property type="component" value="Unassembled WGS sequence"/>
</dbReference>
<evidence type="ECO:0000256" key="1">
    <source>
        <dbReference type="ARBA" id="ARBA00005417"/>
    </source>
</evidence>
<dbReference type="GO" id="GO:0005524">
    <property type="term" value="F:ATP binding"/>
    <property type="evidence" value="ECO:0007669"/>
    <property type="project" value="UniProtKB-KW"/>
</dbReference>